<protein>
    <submittedName>
        <fullName evidence="2">Uncharacterized protein</fullName>
    </submittedName>
</protein>
<name>A0A1N7D5C4_9ACTN</name>
<keyword evidence="3" id="KW-1185">Reference proteome</keyword>
<feature type="region of interest" description="Disordered" evidence="1">
    <location>
        <begin position="1"/>
        <end position="38"/>
    </location>
</feature>
<accession>A0A1N7D5C4</accession>
<organism evidence="2 3">
    <name type="scientific">Microbispora rosea</name>
    <dbReference type="NCBI Taxonomy" id="58117"/>
    <lineage>
        <taxon>Bacteria</taxon>
        <taxon>Bacillati</taxon>
        <taxon>Actinomycetota</taxon>
        <taxon>Actinomycetes</taxon>
        <taxon>Streptosporangiales</taxon>
        <taxon>Streptosporangiaceae</taxon>
        <taxon>Microbispora</taxon>
    </lineage>
</organism>
<proteinExistence type="predicted"/>
<evidence type="ECO:0000256" key="1">
    <source>
        <dbReference type="SAM" id="MobiDB-lite"/>
    </source>
</evidence>
<evidence type="ECO:0000313" key="3">
    <source>
        <dbReference type="Proteomes" id="UP000186096"/>
    </source>
</evidence>
<dbReference type="Proteomes" id="UP000186096">
    <property type="component" value="Unassembled WGS sequence"/>
</dbReference>
<gene>
    <name evidence="2" type="ORF">SAMN05421833_113148</name>
</gene>
<reference evidence="3" key="1">
    <citation type="submission" date="2017-01" db="EMBL/GenBank/DDBJ databases">
        <authorList>
            <person name="Varghese N."/>
            <person name="Submissions S."/>
        </authorList>
    </citation>
    <scope>NUCLEOTIDE SEQUENCE [LARGE SCALE GENOMIC DNA]</scope>
    <source>
        <strain evidence="3">ATCC 12950</strain>
    </source>
</reference>
<dbReference type="AlphaFoldDB" id="A0A1N7D5C4"/>
<dbReference type="STRING" id="58117.SAMN05421833_113148"/>
<sequence>MTGYSGSSLPWKLGVKPGPRVSPVKAPQNLPTNGHDEDCPRFVHRFDYRLAGR</sequence>
<evidence type="ECO:0000313" key="2">
    <source>
        <dbReference type="EMBL" id="SIR71069.1"/>
    </source>
</evidence>
<dbReference type="EMBL" id="FTNI01000013">
    <property type="protein sequence ID" value="SIR71069.1"/>
    <property type="molecule type" value="Genomic_DNA"/>
</dbReference>